<gene>
    <name evidence="2" type="ORF">LSUE1_G004225</name>
</gene>
<proteinExistence type="predicted"/>
<dbReference type="InterPro" id="IPR018846">
    <property type="entry name" value="Beta-prop_RSE1/DDB1/CPSF1_1st"/>
</dbReference>
<comment type="caution">
    <text evidence="2">The sequence shown here is derived from an EMBL/GenBank/DDBJ whole genome shotgun (WGS) entry which is preliminary data.</text>
</comment>
<organism evidence="2 3">
    <name type="scientific">Lachnellula suecica</name>
    <dbReference type="NCBI Taxonomy" id="602035"/>
    <lineage>
        <taxon>Eukaryota</taxon>
        <taxon>Fungi</taxon>
        <taxon>Dikarya</taxon>
        <taxon>Ascomycota</taxon>
        <taxon>Pezizomycotina</taxon>
        <taxon>Leotiomycetes</taxon>
        <taxon>Helotiales</taxon>
        <taxon>Lachnaceae</taxon>
        <taxon>Lachnellula</taxon>
    </lineage>
</organism>
<dbReference type="Gene3D" id="2.130.10.10">
    <property type="entry name" value="YVTN repeat-like/Quinoprotein amine dehydrogenase"/>
    <property type="match status" value="2"/>
</dbReference>
<dbReference type="Proteomes" id="UP000469558">
    <property type="component" value="Unassembled WGS sequence"/>
</dbReference>
<dbReference type="EMBL" id="QGMK01000656">
    <property type="protein sequence ID" value="TVY80576.1"/>
    <property type="molecule type" value="Genomic_DNA"/>
</dbReference>
<protein>
    <recommendedName>
        <fullName evidence="1">RSE1/DDB1/CPSF1 first beta-propeller domain-containing protein</fullName>
    </recommendedName>
</protein>
<dbReference type="Pfam" id="PF10433">
    <property type="entry name" value="Beta-prop_RSE1_1st"/>
    <property type="match status" value="1"/>
</dbReference>
<reference evidence="2 3" key="1">
    <citation type="submission" date="2018-05" db="EMBL/GenBank/DDBJ databases">
        <title>Genome sequencing and assembly of the regulated plant pathogen Lachnellula willkommii and related sister species for the development of diagnostic species identification markers.</title>
        <authorList>
            <person name="Giroux E."/>
            <person name="Bilodeau G."/>
        </authorList>
    </citation>
    <scope>NUCLEOTIDE SEQUENCE [LARGE SCALE GENOMIC DNA]</scope>
    <source>
        <strain evidence="2 3">CBS 268.59</strain>
    </source>
</reference>
<accession>A0A8T9C596</accession>
<dbReference type="InterPro" id="IPR011047">
    <property type="entry name" value="Quinoprotein_ADH-like_sf"/>
</dbReference>
<evidence type="ECO:0000259" key="1">
    <source>
        <dbReference type="Pfam" id="PF10433"/>
    </source>
</evidence>
<feature type="domain" description="RSE1/DDB1/CPSF1 first beta-propeller" evidence="1">
    <location>
        <begin position="62"/>
        <end position="466"/>
    </location>
</feature>
<dbReference type="SUPFAM" id="SSF50998">
    <property type="entry name" value="Quinoprotein alcohol dehydrogenase-like"/>
    <property type="match status" value="1"/>
</dbReference>
<dbReference type="PANTHER" id="PTHR10644">
    <property type="entry name" value="DNA REPAIR/RNA PROCESSING CPSF FAMILY"/>
    <property type="match status" value="1"/>
</dbReference>
<dbReference type="InterPro" id="IPR015943">
    <property type="entry name" value="WD40/YVTN_repeat-like_dom_sf"/>
</dbReference>
<dbReference type="InterPro" id="IPR050358">
    <property type="entry name" value="RSE1/DDB1/CFT1"/>
</dbReference>
<sequence>MALQATSLVDGVWVTRPVDINTILSHHNRKDEDEEASRRNVYIDNAPPCGILTQTVIRSPLVHWILPVTLRNSDRNDVAFIGDDFVQIKELRPDRQLWDVVRKENFGARIRNARAFGSMKDYRKEEDGYSGTQIKEEDTMIMDTDSHHMIRNGQAESLCPQFIVLQLDTGDSVFLMLRKTDVGELKLVSSRHRVPKPMLGLQPGMHLTVDPSSRYIAVGCSENLFTVYAIHSRAQLLKHYVPDSPLRFVESNGFFNTKGIILKMEFLYPSADDEDHMILLVLVVVSGKTRMMRYEWAAGDDLAKVRPRTTKGHRLAASRQMPVLLIPLIFKSAFILIFETFMSVCQNILEDSPTFIDFNSNPDPPTNLYHGKGKPLFTAWTRPTRLVKHTKHRDDIYIVREDGALKLLEIDSELEELMQLDHPVGPLEGNCGTALASLDYNYPGSENGDMLITGGDSCSGGTYLIRARQLPLFIEPTQNWSPSPDFITTHIADEQAPSDEYDRGRRQRNFFPKPDQIFVCAGKGSRGVITEFRYGLEAKLGLEMDYQMPIMEAWVLCPDFDSLDGDDDDTSLFLLSMGDRSAVLRLSSDAKDVTDIDQDNTKFDLRYRTLAASNHRNFTIQVTEQSIVLINGSLVHRHENDELLVVREGGVMVGQGQVIGQAIIHEDQVLFTTHVNDSVYLQILEQRDADDMETDGVSTIEPRTNVRTLGKYSQQVTALAVCRIEQNLYAIVAELRDKSIFLGFNTIQGTAHTETSIPLITQSNIPLDPVVSIAVTYWLPRVLTVLCGTRNGFLITVDIDERDLQFMGSRYDRIGVGQITVKKDVQHNSGELFFVGCDSNIFALTPSHSQTSPSVTKHSMQGWAINQLWLTDALKPGLQQPDITSIARLRPSLSGDADGGLLLVAGTQLLLASFGMQTKSVPRHIPVGGTPTRLLYSHAMGLLIVGAIVDRKTTLLFIDPKTGKDISVPTNWDTEQSTLEVTDHISGLGRVNEKIYHLLDWSFVKENKTWNFIVVGTSSGRLLIVSTKSEERRQKRITSANGAQLESDRKLCYYTRHTLRLPRPEPVYAVTGFLDGLLWCSGHKLICEILDIKVKKFKRVAEYELPSPATTITCDYEHGFIYALTACHSLEILKFIVHEGGKAEITRLQGDQITRNSLHHASVDCDMGGRPMHMVSDKHCSVVGLWPTLNTKADTLETMFEAELPHSILKFRPGKCRPIWDPSWTSSGVDSSKICPRNANVTADTEVLGLSIDGSLTQFTPLTLCEWKFLRFLINLAIRSPKMCEFTYKDDTFLLEPATSPKRMMHIDGDILKRCLAERTLEELLQFGQETEQAAQILSKFYDLLLDLHNGPHNGSTSLALEEGLDAAVYVEQAYRDLEFYLRPAL</sequence>
<name>A0A8T9C596_9HELO</name>
<evidence type="ECO:0000313" key="3">
    <source>
        <dbReference type="Proteomes" id="UP000469558"/>
    </source>
</evidence>
<keyword evidence="3" id="KW-1185">Reference proteome</keyword>
<dbReference type="OrthoDB" id="20774at2759"/>
<evidence type="ECO:0000313" key="2">
    <source>
        <dbReference type="EMBL" id="TVY80576.1"/>
    </source>
</evidence>